<dbReference type="AlphaFoldDB" id="A0A844CQH2"/>
<evidence type="ECO:0000256" key="2">
    <source>
        <dbReference type="ARBA" id="ARBA00022801"/>
    </source>
</evidence>
<keyword evidence="7" id="KW-1185">Reference proteome</keyword>
<protein>
    <submittedName>
        <fullName evidence="6">Phosphodiesterase</fullName>
    </submittedName>
</protein>
<sequence>MHKILVFTDLHLLPEGETLIGLDPGERLRQGLDHATTQHPNAARIVLTGDLTHNGTAQEYTRLRDILDGSSIPVSLMLGNHDRRAPFLQVFPETPTTAQGHVQQVVDLGDERLILLDTLNEEAVDTHSGLLCPDRLAWLDARLSEAAGKRCILFTHHPVFATGFKGMDWIGLKSIPELSLLLNRHDNVAQVISGHIHRTIQGAINGIPAAVFKSPCHQMPMALGYQDPRLSVAEPGAYGIVLLSNEGVVVHTEDFTLPDLDSTLYD</sequence>
<dbReference type="InterPro" id="IPR004843">
    <property type="entry name" value="Calcineurin-like_PHP"/>
</dbReference>
<organism evidence="6 7">
    <name type="scientific">Roseovarius bejariae</name>
    <dbReference type="NCBI Taxonomy" id="2576383"/>
    <lineage>
        <taxon>Bacteria</taxon>
        <taxon>Pseudomonadati</taxon>
        <taxon>Pseudomonadota</taxon>
        <taxon>Alphaproteobacteria</taxon>
        <taxon>Rhodobacterales</taxon>
        <taxon>Roseobacteraceae</taxon>
        <taxon>Roseovarius</taxon>
    </lineage>
</organism>
<dbReference type="CDD" id="cd07402">
    <property type="entry name" value="MPP_GpdQ"/>
    <property type="match status" value="1"/>
</dbReference>
<comment type="caution">
    <text evidence="6">The sequence shown here is derived from an EMBL/GenBank/DDBJ whole genome shotgun (WGS) entry which is preliminary data.</text>
</comment>
<accession>A0A844CQH2</accession>
<feature type="domain" description="Calcineurin-like phosphoesterase" evidence="5">
    <location>
        <begin position="3"/>
        <end position="198"/>
    </location>
</feature>
<gene>
    <name evidence="6" type="ORF">FDP25_15480</name>
</gene>
<evidence type="ECO:0000256" key="3">
    <source>
        <dbReference type="ARBA" id="ARBA00023004"/>
    </source>
</evidence>
<dbReference type="PANTHER" id="PTHR42988">
    <property type="entry name" value="PHOSPHOHYDROLASE"/>
    <property type="match status" value="1"/>
</dbReference>
<evidence type="ECO:0000313" key="7">
    <source>
        <dbReference type="Proteomes" id="UP000564704"/>
    </source>
</evidence>
<dbReference type="GO" id="GO:0046872">
    <property type="term" value="F:metal ion binding"/>
    <property type="evidence" value="ECO:0007669"/>
    <property type="project" value="UniProtKB-KW"/>
</dbReference>
<reference evidence="6 7" key="1">
    <citation type="submission" date="2019-05" db="EMBL/GenBank/DDBJ databases">
        <title>Roseovarius bejariae sp. nov., a moderately halophylic bacterium isolated from a saline soil in Rambla Salada (Murcia).</title>
        <authorList>
            <person name="Castro D.J."/>
            <person name="Gomez-Altuve A."/>
            <person name="Reina J.C."/>
            <person name="Rodriguez M."/>
            <person name="Sampedro I."/>
            <person name="Llamas I."/>
            <person name="Martinez-Checa F."/>
        </authorList>
    </citation>
    <scope>NUCLEOTIDE SEQUENCE [LARGE SCALE GENOMIC DNA]</scope>
    <source>
        <strain evidence="6 7">A21</strain>
    </source>
</reference>
<dbReference type="PANTHER" id="PTHR42988:SF2">
    <property type="entry name" value="CYCLIC NUCLEOTIDE PHOSPHODIESTERASE CBUA0032-RELATED"/>
    <property type="match status" value="1"/>
</dbReference>
<evidence type="ECO:0000313" key="6">
    <source>
        <dbReference type="EMBL" id="MRU16842.1"/>
    </source>
</evidence>
<proteinExistence type="inferred from homology"/>
<dbReference type="GO" id="GO:0004112">
    <property type="term" value="F:cyclic-nucleotide phosphodiesterase activity"/>
    <property type="evidence" value="ECO:0007669"/>
    <property type="project" value="InterPro"/>
</dbReference>
<evidence type="ECO:0000256" key="4">
    <source>
        <dbReference type="ARBA" id="ARBA00025742"/>
    </source>
</evidence>
<dbReference type="InterPro" id="IPR050884">
    <property type="entry name" value="CNP_phosphodiesterase-III"/>
</dbReference>
<evidence type="ECO:0000256" key="1">
    <source>
        <dbReference type="ARBA" id="ARBA00022723"/>
    </source>
</evidence>
<dbReference type="Pfam" id="PF00149">
    <property type="entry name" value="Metallophos"/>
    <property type="match status" value="1"/>
</dbReference>
<keyword evidence="1" id="KW-0479">Metal-binding</keyword>
<dbReference type="OrthoDB" id="651281at2"/>
<dbReference type="EMBL" id="SZWE01000002">
    <property type="protein sequence ID" value="MRU16842.1"/>
    <property type="molecule type" value="Genomic_DNA"/>
</dbReference>
<dbReference type="SUPFAM" id="SSF56300">
    <property type="entry name" value="Metallo-dependent phosphatases"/>
    <property type="match status" value="1"/>
</dbReference>
<dbReference type="Gene3D" id="3.60.21.10">
    <property type="match status" value="1"/>
</dbReference>
<dbReference type="RefSeq" id="WP_154154396.1">
    <property type="nucleotide sequence ID" value="NZ_SZWE01000002.1"/>
</dbReference>
<keyword evidence="3" id="KW-0408">Iron</keyword>
<comment type="similarity">
    <text evidence="4">Belongs to the cyclic nucleotide phosphodiesterase class-III family.</text>
</comment>
<keyword evidence="2" id="KW-0378">Hydrolase</keyword>
<dbReference type="InterPro" id="IPR026575">
    <property type="entry name" value="GpdQ/CpdA-like"/>
</dbReference>
<name>A0A844CQH2_9RHOB</name>
<evidence type="ECO:0000259" key="5">
    <source>
        <dbReference type="Pfam" id="PF00149"/>
    </source>
</evidence>
<dbReference type="InterPro" id="IPR029052">
    <property type="entry name" value="Metallo-depent_PP-like"/>
</dbReference>
<dbReference type="Proteomes" id="UP000564704">
    <property type="component" value="Unassembled WGS sequence"/>
</dbReference>